<keyword evidence="5" id="KW-0443">Lipid metabolism</keyword>
<organism evidence="8 9">
    <name type="scientific">Drosophila mojavensis</name>
    <name type="common">Fruit fly</name>
    <dbReference type="NCBI Taxonomy" id="7230"/>
    <lineage>
        <taxon>Eukaryota</taxon>
        <taxon>Metazoa</taxon>
        <taxon>Ecdysozoa</taxon>
        <taxon>Arthropoda</taxon>
        <taxon>Hexapoda</taxon>
        <taxon>Insecta</taxon>
        <taxon>Pterygota</taxon>
        <taxon>Neoptera</taxon>
        <taxon>Endopterygota</taxon>
        <taxon>Diptera</taxon>
        <taxon>Brachycera</taxon>
        <taxon>Muscomorpha</taxon>
        <taxon>Ephydroidea</taxon>
        <taxon>Drosophilidae</taxon>
        <taxon>Drosophila</taxon>
    </lineage>
</organism>
<name>B4KKR0_DROMO</name>
<gene>
    <name evidence="8" type="primary">Dmoj\GI23381</name>
    <name evidence="8" type="ORF">Dmoj_GI23381</name>
</gene>
<sequence>MSSSASWVEMGPTNGLAYILYDQGYDVWLLNTRGNIYSHKHEDPHIRPADYWSFSFHEIGVFDLPASIDKILQVTGKSTLQYVGHSQGCTAFFVMASQLPQYAKKVSLMQALSPTVYLKNTQSPVLRFLSLFKGNIRVLLNLLGGFSVAKDNKLIKQFHDQICKSNQLGSEICRIFDYVTCGFGWNQFNNTLEPIVAEHSSQGASAFQIYHYSQLLSNQEFAAFDNGEVLNLQQYNKPQPPAYNITQIPCQVALHHSQDDWLASLPDVQQLKDKLPNVVDYSYIQQEGFSHYDYMLSQNVQGLVHDRVISNCARYGHK</sequence>
<keyword evidence="2" id="KW-0732">Signal</keyword>
<dbReference type="GO" id="GO:0016042">
    <property type="term" value="P:lipid catabolic process"/>
    <property type="evidence" value="ECO:0007669"/>
    <property type="project" value="UniProtKB-KW"/>
</dbReference>
<evidence type="ECO:0000313" key="9">
    <source>
        <dbReference type="Proteomes" id="UP000009192"/>
    </source>
</evidence>
<dbReference type="AlphaFoldDB" id="B4KKR0"/>
<keyword evidence="4" id="KW-0442">Lipid degradation</keyword>
<dbReference type="InterPro" id="IPR029058">
    <property type="entry name" value="AB_hydrolase_fold"/>
</dbReference>
<dbReference type="HOGENOM" id="CLU_010974_0_3_1"/>
<evidence type="ECO:0000256" key="3">
    <source>
        <dbReference type="ARBA" id="ARBA00022801"/>
    </source>
</evidence>
<dbReference type="OrthoDB" id="9974421at2759"/>
<evidence type="ECO:0000313" key="8">
    <source>
        <dbReference type="EMBL" id="EDW12724.2"/>
    </source>
</evidence>
<dbReference type="GO" id="GO:0016787">
    <property type="term" value="F:hydrolase activity"/>
    <property type="evidence" value="ECO:0007669"/>
    <property type="project" value="UniProtKB-KW"/>
</dbReference>
<keyword evidence="3" id="KW-0378">Hydrolase</keyword>
<dbReference type="FunCoup" id="B4KKR0">
    <property type="interactions" value="70"/>
</dbReference>
<comment type="similarity">
    <text evidence="1">Belongs to the AB hydrolase superfamily. Lipase family.</text>
</comment>
<dbReference type="EMBL" id="CH933807">
    <property type="protein sequence ID" value="EDW12724.2"/>
    <property type="molecule type" value="Genomic_DNA"/>
</dbReference>
<reference evidence="8 9" key="1">
    <citation type="journal article" date="2007" name="Nature">
        <title>Evolution of genes and genomes on the Drosophila phylogeny.</title>
        <authorList>
            <consortium name="Drosophila 12 Genomes Consortium"/>
            <person name="Clark A.G."/>
            <person name="Eisen M.B."/>
            <person name="Smith D.R."/>
            <person name="Bergman C.M."/>
            <person name="Oliver B."/>
            <person name="Markow T.A."/>
            <person name="Kaufman T.C."/>
            <person name="Kellis M."/>
            <person name="Gelbart W."/>
            <person name="Iyer V.N."/>
            <person name="Pollard D.A."/>
            <person name="Sackton T.B."/>
            <person name="Larracuente A.M."/>
            <person name="Singh N.D."/>
            <person name="Abad J.P."/>
            <person name="Abt D.N."/>
            <person name="Adryan B."/>
            <person name="Aguade M."/>
            <person name="Akashi H."/>
            <person name="Anderson W.W."/>
            <person name="Aquadro C.F."/>
            <person name="Ardell D.H."/>
            <person name="Arguello R."/>
            <person name="Artieri C.G."/>
            <person name="Barbash D.A."/>
            <person name="Barker D."/>
            <person name="Barsanti P."/>
            <person name="Batterham P."/>
            <person name="Batzoglou S."/>
            <person name="Begun D."/>
            <person name="Bhutkar A."/>
            <person name="Blanco E."/>
            <person name="Bosak S.A."/>
            <person name="Bradley R.K."/>
            <person name="Brand A.D."/>
            <person name="Brent M.R."/>
            <person name="Brooks A.N."/>
            <person name="Brown R.H."/>
            <person name="Butlin R.K."/>
            <person name="Caggese C."/>
            <person name="Calvi B.R."/>
            <person name="Bernardo de Carvalho A."/>
            <person name="Caspi A."/>
            <person name="Castrezana S."/>
            <person name="Celniker S.E."/>
            <person name="Chang J.L."/>
            <person name="Chapple C."/>
            <person name="Chatterji S."/>
            <person name="Chinwalla A."/>
            <person name="Civetta A."/>
            <person name="Clifton S.W."/>
            <person name="Comeron J.M."/>
            <person name="Costello J.C."/>
            <person name="Coyne J.A."/>
            <person name="Daub J."/>
            <person name="David R.G."/>
            <person name="Delcher A.L."/>
            <person name="Delehaunty K."/>
            <person name="Do C.B."/>
            <person name="Ebling H."/>
            <person name="Edwards K."/>
            <person name="Eickbush T."/>
            <person name="Evans J.D."/>
            <person name="Filipski A."/>
            <person name="Findeiss S."/>
            <person name="Freyhult E."/>
            <person name="Fulton L."/>
            <person name="Fulton R."/>
            <person name="Garcia A.C."/>
            <person name="Gardiner A."/>
            <person name="Garfield D.A."/>
            <person name="Garvin B.E."/>
            <person name="Gibson G."/>
            <person name="Gilbert D."/>
            <person name="Gnerre S."/>
            <person name="Godfrey J."/>
            <person name="Good R."/>
            <person name="Gotea V."/>
            <person name="Gravely B."/>
            <person name="Greenberg A.J."/>
            <person name="Griffiths-Jones S."/>
            <person name="Gross S."/>
            <person name="Guigo R."/>
            <person name="Gustafson E.A."/>
            <person name="Haerty W."/>
            <person name="Hahn M.W."/>
            <person name="Halligan D.L."/>
            <person name="Halpern A.L."/>
            <person name="Halter G.M."/>
            <person name="Han M.V."/>
            <person name="Heger A."/>
            <person name="Hillier L."/>
            <person name="Hinrichs A.S."/>
            <person name="Holmes I."/>
            <person name="Hoskins R.A."/>
            <person name="Hubisz M.J."/>
            <person name="Hultmark D."/>
            <person name="Huntley M.A."/>
            <person name="Jaffe D.B."/>
            <person name="Jagadeeshan S."/>
            <person name="Jeck W.R."/>
            <person name="Johnson J."/>
            <person name="Jones C.D."/>
            <person name="Jordan W.C."/>
            <person name="Karpen G.H."/>
            <person name="Kataoka E."/>
            <person name="Keightley P.D."/>
            <person name="Kheradpour P."/>
            <person name="Kirkness E.F."/>
            <person name="Koerich L.B."/>
            <person name="Kristiansen K."/>
            <person name="Kudrna D."/>
            <person name="Kulathinal R.J."/>
            <person name="Kumar S."/>
            <person name="Kwok R."/>
            <person name="Lander E."/>
            <person name="Langley C.H."/>
            <person name="Lapoint R."/>
            <person name="Lazzaro B.P."/>
            <person name="Lee S.J."/>
            <person name="Levesque L."/>
            <person name="Li R."/>
            <person name="Lin C.F."/>
            <person name="Lin M.F."/>
            <person name="Lindblad-Toh K."/>
            <person name="Llopart A."/>
            <person name="Long M."/>
            <person name="Low L."/>
            <person name="Lozovsky E."/>
            <person name="Lu J."/>
            <person name="Luo M."/>
            <person name="Machado C.A."/>
            <person name="Makalowski W."/>
            <person name="Marzo M."/>
            <person name="Matsuda M."/>
            <person name="Matzkin L."/>
            <person name="McAllister B."/>
            <person name="McBride C.S."/>
            <person name="McKernan B."/>
            <person name="McKernan K."/>
            <person name="Mendez-Lago M."/>
            <person name="Minx P."/>
            <person name="Mollenhauer M.U."/>
            <person name="Montooth K."/>
            <person name="Mount S.M."/>
            <person name="Mu X."/>
            <person name="Myers E."/>
            <person name="Negre B."/>
            <person name="Newfeld S."/>
            <person name="Nielsen R."/>
            <person name="Noor M.A."/>
            <person name="O'Grady P."/>
            <person name="Pachter L."/>
            <person name="Papaceit M."/>
            <person name="Parisi M.J."/>
            <person name="Parisi M."/>
            <person name="Parts L."/>
            <person name="Pedersen J.S."/>
            <person name="Pesole G."/>
            <person name="Phillippy A.M."/>
            <person name="Ponting C.P."/>
            <person name="Pop M."/>
            <person name="Porcelli D."/>
            <person name="Powell J.R."/>
            <person name="Prohaska S."/>
            <person name="Pruitt K."/>
            <person name="Puig M."/>
            <person name="Quesneville H."/>
            <person name="Ram K.R."/>
            <person name="Rand D."/>
            <person name="Rasmussen M.D."/>
            <person name="Reed L.K."/>
            <person name="Reenan R."/>
            <person name="Reily A."/>
            <person name="Remington K.A."/>
            <person name="Rieger T.T."/>
            <person name="Ritchie M.G."/>
            <person name="Robin C."/>
            <person name="Rogers Y.H."/>
            <person name="Rohde C."/>
            <person name="Rozas J."/>
            <person name="Rubenfield M.J."/>
            <person name="Ruiz A."/>
            <person name="Russo S."/>
            <person name="Salzberg S.L."/>
            <person name="Sanchez-Gracia A."/>
            <person name="Saranga D.J."/>
            <person name="Sato H."/>
            <person name="Schaeffer S.W."/>
            <person name="Schatz M.C."/>
            <person name="Schlenke T."/>
            <person name="Schwartz R."/>
            <person name="Segarra C."/>
            <person name="Singh R.S."/>
            <person name="Sirot L."/>
            <person name="Sirota M."/>
            <person name="Sisneros N.B."/>
            <person name="Smith C.D."/>
            <person name="Smith T.F."/>
            <person name="Spieth J."/>
            <person name="Stage D.E."/>
            <person name="Stark A."/>
            <person name="Stephan W."/>
            <person name="Strausberg R.L."/>
            <person name="Strempel S."/>
            <person name="Sturgill D."/>
            <person name="Sutton G."/>
            <person name="Sutton G.G."/>
            <person name="Tao W."/>
            <person name="Teichmann S."/>
            <person name="Tobari Y.N."/>
            <person name="Tomimura Y."/>
            <person name="Tsolas J.M."/>
            <person name="Valente V.L."/>
            <person name="Venter E."/>
            <person name="Venter J.C."/>
            <person name="Vicario S."/>
            <person name="Vieira F.G."/>
            <person name="Vilella A.J."/>
            <person name="Villasante A."/>
            <person name="Walenz B."/>
            <person name="Wang J."/>
            <person name="Wasserman M."/>
            <person name="Watts T."/>
            <person name="Wilson D."/>
            <person name="Wilson R.K."/>
            <person name="Wing R.A."/>
            <person name="Wolfner M.F."/>
            <person name="Wong A."/>
            <person name="Wong G.K."/>
            <person name="Wu C.I."/>
            <person name="Wu G."/>
            <person name="Yamamoto D."/>
            <person name="Yang H.P."/>
            <person name="Yang S.P."/>
            <person name="Yorke J.A."/>
            <person name="Yoshida K."/>
            <person name="Zdobnov E."/>
            <person name="Zhang P."/>
            <person name="Zhang Y."/>
            <person name="Zimin A.V."/>
            <person name="Baldwin J."/>
            <person name="Abdouelleil A."/>
            <person name="Abdulkadir J."/>
            <person name="Abebe A."/>
            <person name="Abera B."/>
            <person name="Abreu J."/>
            <person name="Acer S.C."/>
            <person name="Aftuck L."/>
            <person name="Alexander A."/>
            <person name="An P."/>
            <person name="Anderson E."/>
            <person name="Anderson S."/>
            <person name="Arachi H."/>
            <person name="Azer M."/>
            <person name="Bachantsang P."/>
            <person name="Barry A."/>
            <person name="Bayul T."/>
            <person name="Berlin A."/>
            <person name="Bessette D."/>
            <person name="Bloom T."/>
            <person name="Blye J."/>
            <person name="Boguslavskiy L."/>
            <person name="Bonnet C."/>
            <person name="Boukhgalter B."/>
            <person name="Bourzgui I."/>
            <person name="Brown A."/>
            <person name="Cahill P."/>
            <person name="Channer S."/>
            <person name="Cheshatsang Y."/>
            <person name="Chuda L."/>
            <person name="Citroen M."/>
            <person name="Collymore A."/>
            <person name="Cooke P."/>
            <person name="Costello M."/>
            <person name="D'Aco K."/>
            <person name="Daza R."/>
            <person name="De Haan G."/>
            <person name="DeGray S."/>
            <person name="DeMaso C."/>
            <person name="Dhargay N."/>
            <person name="Dooley K."/>
            <person name="Dooley E."/>
            <person name="Doricent M."/>
            <person name="Dorje P."/>
            <person name="Dorjee K."/>
            <person name="Dupes A."/>
            <person name="Elong R."/>
            <person name="Falk J."/>
            <person name="Farina A."/>
            <person name="Faro S."/>
            <person name="Ferguson D."/>
            <person name="Fisher S."/>
            <person name="Foley C.D."/>
            <person name="Franke A."/>
            <person name="Friedrich D."/>
            <person name="Gadbois L."/>
            <person name="Gearin G."/>
            <person name="Gearin C.R."/>
            <person name="Giannoukos G."/>
            <person name="Goode T."/>
            <person name="Graham J."/>
            <person name="Grandbois E."/>
            <person name="Grewal S."/>
            <person name="Gyaltsen K."/>
            <person name="Hafez N."/>
            <person name="Hagos B."/>
            <person name="Hall J."/>
            <person name="Henson C."/>
            <person name="Hollinger A."/>
            <person name="Honan T."/>
            <person name="Huard M.D."/>
            <person name="Hughes L."/>
            <person name="Hurhula B."/>
            <person name="Husby M.E."/>
            <person name="Kamat A."/>
            <person name="Kanga B."/>
            <person name="Kashin S."/>
            <person name="Khazanovich D."/>
            <person name="Kisner P."/>
            <person name="Lance K."/>
            <person name="Lara M."/>
            <person name="Lee W."/>
            <person name="Lennon N."/>
            <person name="Letendre F."/>
            <person name="LeVine R."/>
            <person name="Lipovsky A."/>
            <person name="Liu X."/>
            <person name="Liu J."/>
            <person name="Liu S."/>
            <person name="Lokyitsang T."/>
            <person name="Lokyitsang Y."/>
            <person name="Lubonja R."/>
            <person name="Lui A."/>
            <person name="MacDonald P."/>
            <person name="Magnisalis V."/>
            <person name="Maru K."/>
            <person name="Matthews C."/>
            <person name="McCusker W."/>
            <person name="McDonough S."/>
            <person name="Mehta T."/>
            <person name="Meldrim J."/>
            <person name="Meneus L."/>
            <person name="Mihai O."/>
            <person name="Mihalev A."/>
            <person name="Mihova T."/>
            <person name="Mittelman R."/>
            <person name="Mlenga V."/>
            <person name="Montmayeur A."/>
            <person name="Mulrain L."/>
            <person name="Navidi A."/>
            <person name="Naylor J."/>
            <person name="Negash T."/>
            <person name="Nguyen T."/>
            <person name="Nguyen N."/>
            <person name="Nicol R."/>
            <person name="Norbu C."/>
            <person name="Norbu N."/>
            <person name="Novod N."/>
            <person name="O'Neill B."/>
            <person name="Osman S."/>
            <person name="Markiewicz E."/>
            <person name="Oyono O.L."/>
            <person name="Patti C."/>
            <person name="Phunkhang P."/>
            <person name="Pierre F."/>
            <person name="Priest M."/>
            <person name="Raghuraman S."/>
            <person name="Rege F."/>
            <person name="Reyes R."/>
            <person name="Rise C."/>
            <person name="Rogov P."/>
            <person name="Ross K."/>
            <person name="Ryan E."/>
            <person name="Settipalli S."/>
            <person name="Shea T."/>
            <person name="Sherpa N."/>
            <person name="Shi L."/>
            <person name="Shih D."/>
            <person name="Sparrow T."/>
            <person name="Spaulding J."/>
            <person name="Stalker J."/>
            <person name="Stange-Thomann N."/>
            <person name="Stavropoulos S."/>
            <person name="Stone C."/>
            <person name="Strader C."/>
            <person name="Tesfaye S."/>
            <person name="Thomson T."/>
            <person name="Thoulutsang Y."/>
            <person name="Thoulutsang D."/>
            <person name="Topham K."/>
            <person name="Topping I."/>
            <person name="Tsamla T."/>
            <person name="Vassiliev H."/>
            <person name="Vo A."/>
            <person name="Wangchuk T."/>
            <person name="Wangdi T."/>
            <person name="Weiand M."/>
            <person name="Wilkinson J."/>
            <person name="Wilson A."/>
            <person name="Yadav S."/>
            <person name="Young G."/>
            <person name="Yu Q."/>
            <person name="Zembek L."/>
            <person name="Zhong D."/>
            <person name="Zimmer A."/>
            <person name="Zwirko Z."/>
            <person name="Jaffe D.B."/>
            <person name="Alvarez P."/>
            <person name="Brockman W."/>
            <person name="Butler J."/>
            <person name="Chin C."/>
            <person name="Gnerre S."/>
            <person name="Grabherr M."/>
            <person name="Kleber M."/>
            <person name="Mauceli E."/>
            <person name="MacCallum I."/>
        </authorList>
    </citation>
    <scope>NUCLEOTIDE SEQUENCE [LARGE SCALE GENOMIC DNA]</scope>
    <source>
        <strain evidence="9">Tucson 15081-1352.22</strain>
    </source>
</reference>
<feature type="domain" description="AB hydrolase-1" evidence="7">
    <location>
        <begin position="4"/>
        <end position="277"/>
    </location>
</feature>
<evidence type="ECO:0000256" key="6">
    <source>
        <dbReference type="ARBA" id="ARBA00023180"/>
    </source>
</evidence>
<dbReference type="SUPFAM" id="SSF53474">
    <property type="entry name" value="alpha/beta-Hydrolases"/>
    <property type="match status" value="1"/>
</dbReference>
<evidence type="ECO:0000259" key="7">
    <source>
        <dbReference type="Pfam" id="PF00561"/>
    </source>
</evidence>
<dbReference type="MEROPS" id="S33.A90"/>
<dbReference type="eggNOG" id="KOG2624">
    <property type="taxonomic scope" value="Eukaryota"/>
</dbReference>
<accession>B4KKR0</accession>
<dbReference type="FunFam" id="3.40.50.1820:FF:000057">
    <property type="entry name" value="Lipase"/>
    <property type="match status" value="1"/>
</dbReference>
<dbReference type="InterPro" id="IPR000073">
    <property type="entry name" value="AB_hydrolase_1"/>
</dbReference>
<dbReference type="PANTHER" id="PTHR11005">
    <property type="entry name" value="LYSOSOMAL ACID LIPASE-RELATED"/>
    <property type="match status" value="1"/>
</dbReference>
<evidence type="ECO:0000256" key="1">
    <source>
        <dbReference type="ARBA" id="ARBA00010701"/>
    </source>
</evidence>
<dbReference type="ESTHER" id="dromo-b4kkr0">
    <property type="family name" value="Acidic_Lipase"/>
</dbReference>
<dbReference type="Gene3D" id="3.40.50.1820">
    <property type="entry name" value="alpha/beta hydrolase"/>
    <property type="match status" value="1"/>
</dbReference>
<dbReference type="Proteomes" id="UP000009192">
    <property type="component" value="Unassembled WGS sequence"/>
</dbReference>
<keyword evidence="9" id="KW-1185">Reference proteome</keyword>
<evidence type="ECO:0000256" key="5">
    <source>
        <dbReference type="ARBA" id="ARBA00023098"/>
    </source>
</evidence>
<keyword evidence="6" id="KW-0325">Glycoprotein</keyword>
<protein>
    <recommendedName>
        <fullName evidence="7">AB hydrolase-1 domain-containing protein</fullName>
    </recommendedName>
</protein>
<evidence type="ECO:0000256" key="2">
    <source>
        <dbReference type="ARBA" id="ARBA00022729"/>
    </source>
</evidence>
<dbReference type="KEGG" id="dmo:Dmoj_GI23381"/>
<dbReference type="Pfam" id="PF00561">
    <property type="entry name" value="Abhydrolase_1"/>
    <property type="match status" value="1"/>
</dbReference>
<evidence type="ECO:0000256" key="4">
    <source>
        <dbReference type="ARBA" id="ARBA00022963"/>
    </source>
</evidence>
<dbReference type="InParanoid" id="B4KKR0"/>
<proteinExistence type="inferred from homology"/>